<feature type="region of interest" description="Disordered" evidence="1">
    <location>
        <begin position="175"/>
        <end position="246"/>
    </location>
</feature>
<dbReference type="EMBL" id="CAMPGE010016196">
    <property type="protein sequence ID" value="CAI2374771.1"/>
    <property type="molecule type" value="Genomic_DNA"/>
</dbReference>
<feature type="compositionally biased region" description="Basic and acidic residues" evidence="1">
    <location>
        <begin position="120"/>
        <end position="140"/>
    </location>
</feature>
<feature type="compositionally biased region" description="Basic residues" evidence="1">
    <location>
        <begin position="218"/>
        <end position="231"/>
    </location>
</feature>
<feature type="region of interest" description="Disordered" evidence="1">
    <location>
        <begin position="419"/>
        <end position="519"/>
    </location>
</feature>
<comment type="caution">
    <text evidence="2">The sequence shown here is derived from an EMBL/GenBank/DDBJ whole genome shotgun (WGS) entry which is preliminary data.</text>
</comment>
<evidence type="ECO:0000313" key="3">
    <source>
        <dbReference type="Proteomes" id="UP001295684"/>
    </source>
</evidence>
<protein>
    <submittedName>
        <fullName evidence="2">Uncharacterized protein</fullName>
    </submittedName>
</protein>
<name>A0AAD1XL04_EUPCR</name>
<evidence type="ECO:0000313" key="2">
    <source>
        <dbReference type="EMBL" id="CAI2374771.1"/>
    </source>
</evidence>
<feature type="compositionally biased region" description="Acidic residues" evidence="1">
    <location>
        <begin position="59"/>
        <end position="69"/>
    </location>
</feature>
<feature type="region of interest" description="Disordered" evidence="1">
    <location>
        <begin position="46"/>
        <end position="71"/>
    </location>
</feature>
<feature type="compositionally biased region" description="Basic and acidic residues" evidence="1">
    <location>
        <begin position="447"/>
        <end position="478"/>
    </location>
</feature>
<sequence>MNKYPERRNISLSNKEEGPEKIIKKGVIPNSNIRSPHKKIVSYKTLNRRSKSRVKADLESVDESLEEPESFQSNLRNRKILNTNDPPQRKMIEKPFQQINSNKTFEMENIEGSKTPNNCHNEDRYKHEEPQKQVNRKERENYNISYIEQNKQNKDISGLMTNKNMLSSYKSQKALRKFKKSPQREYSRIKQNLNKQAKSPADKLLNNYKHKHDDIKSKKSSLRPSPHKSVKTLRSTSPPSKFGLQDAETPMDMYKMKRFQHRKLHKHNPNIVSQLKQQNDSIDDAPKANIVRPSISRIKYGSQPNLHTEDHKEHHKVEDSLNKLSMKAQYKNPKIKDLLSGRRMPYEEALNYSSLSQSKSHKFLSPNAFSKLQHDKAKHRNRKDSRLEHSPSQQSVFERLHNEKAEKLLKIEALQEEAKLRDSASRHNSVEPHKSKSADKRRRKSSRSPDDFYKKQMDLKIDSDRRLALQARQHEMEQIKQLNQNRSRSRHRKKSANPNSELYKNVHERLFHGARDRSR</sequence>
<dbReference type="Proteomes" id="UP001295684">
    <property type="component" value="Unassembled WGS sequence"/>
</dbReference>
<dbReference type="AlphaFoldDB" id="A0AAD1XL04"/>
<feature type="region of interest" description="Disordered" evidence="1">
    <location>
        <begin position="1"/>
        <end position="21"/>
    </location>
</feature>
<gene>
    <name evidence="2" type="ORF">ECRASSUSDP1_LOCUS16128</name>
</gene>
<feature type="compositionally biased region" description="Basic and acidic residues" evidence="1">
    <location>
        <begin position="419"/>
        <end position="438"/>
    </location>
</feature>
<organism evidence="2 3">
    <name type="scientific">Euplotes crassus</name>
    <dbReference type="NCBI Taxonomy" id="5936"/>
    <lineage>
        <taxon>Eukaryota</taxon>
        <taxon>Sar</taxon>
        <taxon>Alveolata</taxon>
        <taxon>Ciliophora</taxon>
        <taxon>Intramacronucleata</taxon>
        <taxon>Spirotrichea</taxon>
        <taxon>Hypotrichia</taxon>
        <taxon>Euplotida</taxon>
        <taxon>Euplotidae</taxon>
        <taxon>Moneuplotes</taxon>
    </lineage>
</organism>
<feature type="region of interest" description="Disordered" evidence="1">
    <location>
        <begin position="110"/>
        <end position="140"/>
    </location>
</feature>
<proteinExistence type="predicted"/>
<reference evidence="2" key="1">
    <citation type="submission" date="2023-07" db="EMBL/GenBank/DDBJ databases">
        <authorList>
            <consortium name="AG Swart"/>
            <person name="Singh M."/>
            <person name="Singh A."/>
            <person name="Seah K."/>
            <person name="Emmerich C."/>
        </authorList>
    </citation>
    <scope>NUCLEOTIDE SEQUENCE</scope>
    <source>
        <strain evidence="2">DP1</strain>
    </source>
</reference>
<keyword evidence="3" id="KW-1185">Reference proteome</keyword>
<feature type="region of interest" description="Disordered" evidence="1">
    <location>
        <begin position="372"/>
        <end position="397"/>
    </location>
</feature>
<feature type="compositionally biased region" description="Basic and acidic residues" evidence="1">
    <location>
        <begin position="504"/>
        <end position="519"/>
    </location>
</feature>
<evidence type="ECO:0000256" key="1">
    <source>
        <dbReference type="SAM" id="MobiDB-lite"/>
    </source>
</evidence>
<accession>A0AAD1XL04</accession>